<evidence type="ECO:0000256" key="9">
    <source>
        <dbReference type="SAM" id="SignalP"/>
    </source>
</evidence>
<dbReference type="InterPro" id="IPR023468">
    <property type="entry name" value="Riboflavin_kinase"/>
</dbReference>
<feature type="compositionally biased region" description="Basic and acidic residues" evidence="8">
    <location>
        <begin position="112"/>
        <end position="121"/>
    </location>
</feature>
<feature type="chain" id="PRO_5031287037" description="riboflavin kinase" evidence="9">
    <location>
        <begin position="21"/>
        <end position="666"/>
    </location>
</feature>
<dbReference type="InterPro" id="IPR015865">
    <property type="entry name" value="Riboflavin_kinase_bac/euk"/>
</dbReference>
<dbReference type="GO" id="GO:0009231">
    <property type="term" value="P:riboflavin biosynthetic process"/>
    <property type="evidence" value="ECO:0007669"/>
    <property type="project" value="InterPro"/>
</dbReference>
<accession>A0A7S1FTC5</accession>
<evidence type="ECO:0000256" key="2">
    <source>
        <dbReference type="ARBA" id="ARBA00012105"/>
    </source>
</evidence>
<evidence type="ECO:0000256" key="6">
    <source>
        <dbReference type="ARBA" id="ARBA00022741"/>
    </source>
</evidence>
<feature type="signal peptide" evidence="9">
    <location>
        <begin position="1"/>
        <end position="20"/>
    </location>
</feature>
<sequence length="666" mass="72335">MIMAVLATLIAAIYIHSGTAFFSCRGVSEQKSCFAGIPFFPVCHRGYNHHIFSPLSLRPTTSSSRPAFPPEDEGSGAIVPPKIPIKLSWTDDDDEDILASTPRPGPTDYDPEDARRRDSGERDVFFLEYEGDVDGTADAMRERHLSATGGLSTFDDAESHVESQRLNFDEMSDFFGGEAREPDRDPDVSLALRHIVKRVVRASSSFSEISGGLGDDMEGMDSTGALRFHPESLLGGFETESEKGDDKPLYVLDVGCGAGALFPHYAKSGRKMEVLGVDLSERMVEQAKVTAHWCNDKWAEGEDVNFDVVCADFVANEKVVLERIQDEGGDDENKEERKFDAVVINACFGNFFDLDSLLATTSSVLGEGGILAITHPLGSDFVKSLHEADPGSVPHNLPDLPALRSLLRHHPLNIVDFVSDGDVSRATLEGDAKGTGNPLDRIPLYYAAARRVPHRALKKIMRFRGPVATGYGRGGKALGVPTANLPASAFGDALLDFPTGVYFGWAVIESGRPGKTPKKGRATHHRAVVNVGFSPTFEGKENAEKIVEAHLIVDEGDILGDFYNETMRLSLVGQLRGEKKFPSFPALKAAIENDIINADDALDAPQFAALRADPFLVNVTRRIGTEGLPSSDDQWIGIGGGNETASWEQEVFVSALENCPLGKWVV</sequence>
<dbReference type="GO" id="GO:0008531">
    <property type="term" value="F:riboflavin kinase activity"/>
    <property type="evidence" value="ECO:0007669"/>
    <property type="project" value="UniProtKB-EC"/>
</dbReference>
<evidence type="ECO:0000256" key="1">
    <source>
        <dbReference type="ARBA" id="ARBA00005201"/>
    </source>
</evidence>
<keyword evidence="9" id="KW-0732">Signal</keyword>
<dbReference type="InterPro" id="IPR029063">
    <property type="entry name" value="SAM-dependent_MTases_sf"/>
</dbReference>
<dbReference type="Pfam" id="PF13489">
    <property type="entry name" value="Methyltransf_23"/>
    <property type="match status" value="1"/>
</dbReference>
<keyword evidence="7" id="KW-0067">ATP-binding</keyword>
<evidence type="ECO:0000256" key="4">
    <source>
        <dbReference type="ARBA" id="ARBA00022643"/>
    </source>
</evidence>
<keyword evidence="5" id="KW-0808">Transferase</keyword>
<dbReference type="SMART" id="SM00904">
    <property type="entry name" value="Flavokinase"/>
    <property type="match status" value="1"/>
</dbReference>
<keyword evidence="4" id="KW-0288">FMN</keyword>
<dbReference type="AlphaFoldDB" id="A0A7S1FTC5"/>
<keyword evidence="3" id="KW-0285">Flavoprotein</keyword>
<evidence type="ECO:0000256" key="3">
    <source>
        <dbReference type="ARBA" id="ARBA00022630"/>
    </source>
</evidence>
<dbReference type="Gene3D" id="3.40.50.150">
    <property type="entry name" value="Vaccinia Virus protein VP39"/>
    <property type="match status" value="1"/>
</dbReference>
<dbReference type="CDD" id="cd02440">
    <property type="entry name" value="AdoMet_MTases"/>
    <property type="match status" value="1"/>
</dbReference>
<dbReference type="GO" id="GO:0009398">
    <property type="term" value="P:FMN biosynthetic process"/>
    <property type="evidence" value="ECO:0007669"/>
    <property type="project" value="UniProtKB-UniPathway"/>
</dbReference>
<protein>
    <recommendedName>
        <fullName evidence="2">riboflavin kinase</fullName>
        <ecNumber evidence="2">2.7.1.26</ecNumber>
    </recommendedName>
</protein>
<dbReference type="PANTHER" id="PTHR22749">
    <property type="entry name" value="RIBOFLAVIN KINASE/FMN ADENYLYLTRANSFERASE"/>
    <property type="match status" value="1"/>
</dbReference>
<proteinExistence type="predicted"/>
<dbReference type="InterPro" id="IPR023465">
    <property type="entry name" value="Riboflavin_kinase_dom_sf"/>
</dbReference>
<gene>
    <name evidence="11" type="ORF">CHYS00102_LOCUS16098</name>
</gene>
<evidence type="ECO:0000256" key="5">
    <source>
        <dbReference type="ARBA" id="ARBA00022679"/>
    </source>
</evidence>
<dbReference type="SUPFAM" id="SSF82114">
    <property type="entry name" value="Riboflavin kinase-like"/>
    <property type="match status" value="1"/>
</dbReference>
<feature type="region of interest" description="Disordered" evidence="8">
    <location>
        <begin position="61"/>
        <end position="81"/>
    </location>
</feature>
<dbReference type="GO" id="GO:0005524">
    <property type="term" value="F:ATP binding"/>
    <property type="evidence" value="ECO:0007669"/>
    <property type="project" value="UniProtKB-KW"/>
</dbReference>
<dbReference type="Gene3D" id="2.40.30.30">
    <property type="entry name" value="Riboflavin kinase-like"/>
    <property type="match status" value="1"/>
</dbReference>
<feature type="region of interest" description="Disordered" evidence="8">
    <location>
        <begin position="94"/>
        <end position="121"/>
    </location>
</feature>
<dbReference type="Pfam" id="PF01687">
    <property type="entry name" value="Flavokinase"/>
    <property type="match status" value="1"/>
</dbReference>
<evidence type="ECO:0000256" key="8">
    <source>
        <dbReference type="SAM" id="MobiDB-lite"/>
    </source>
</evidence>
<comment type="pathway">
    <text evidence="1">Cofactor biosynthesis; FMN biosynthesis; FMN from riboflavin (ATP route): step 1/1.</text>
</comment>
<keyword evidence="6" id="KW-0547">Nucleotide-binding</keyword>
<feature type="domain" description="Riboflavin kinase" evidence="10">
    <location>
        <begin position="456"/>
        <end position="603"/>
    </location>
</feature>
<dbReference type="SUPFAM" id="SSF53335">
    <property type="entry name" value="S-adenosyl-L-methionine-dependent methyltransferases"/>
    <property type="match status" value="1"/>
</dbReference>
<organism evidence="11">
    <name type="scientific">Corethron hystrix</name>
    <dbReference type="NCBI Taxonomy" id="216773"/>
    <lineage>
        <taxon>Eukaryota</taxon>
        <taxon>Sar</taxon>
        <taxon>Stramenopiles</taxon>
        <taxon>Ochrophyta</taxon>
        <taxon>Bacillariophyta</taxon>
        <taxon>Coscinodiscophyceae</taxon>
        <taxon>Corethrophycidae</taxon>
        <taxon>Corethrales</taxon>
        <taxon>Corethraceae</taxon>
        <taxon>Corethron</taxon>
    </lineage>
</organism>
<evidence type="ECO:0000313" key="11">
    <source>
        <dbReference type="EMBL" id="CAD8888898.1"/>
    </source>
</evidence>
<dbReference type="EMBL" id="HBFR01022417">
    <property type="protein sequence ID" value="CAD8888898.1"/>
    <property type="molecule type" value="Transcribed_RNA"/>
</dbReference>
<name>A0A7S1FTC5_9STRA</name>
<reference evidence="11" key="1">
    <citation type="submission" date="2021-01" db="EMBL/GenBank/DDBJ databases">
        <authorList>
            <person name="Corre E."/>
            <person name="Pelletier E."/>
            <person name="Niang G."/>
            <person name="Scheremetjew M."/>
            <person name="Finn R."/>
            <person name="Kale V."/>
            <person name="Holt S."/>
            <person name="Cochrane G."/>
            <person name="Meng A."/>
            <person name="Brown T."/>
            <person name="Cohen L."/>
        </authorList>
    </citation>
    <scope>NUCLEOTIDE SEQUENCE</scope>
    <source>
        <strain evidence="11">308</strain>
    </source>
</reference>
<evidence type="ECO:0000256" key="7">
    <source>
        <dbReference type="ARBA" id="ARBA00022840"/>
    </source>
</evidence>
<dbReference type="UniPathway" id="UPA00276">
    <property type="reaction ID" value="UER00406"/>
</dbReference>
<evidence type="ECO:0000259" key="10">
    <source>
        <dbReference type="SMART" id="SM00904"/>
    </source>
</evidence>
<dbReference type="EC" id="2.7.1.26" evidence="2"/>
<dbReference type="PANTHER" id="PTHR22749:SF6">
    <property type="entry name" value="RIBOFLAVIN KINASE"/>
    <property type="match status" value="1"/>
</dbReference>